<evidence type="ECO:0008006" key="4">
    <source>
        <dbReference type="Google" id="ProtNLM"/>
    </source>
</evidence>
<dbReference type="KEGG" id="sep:SE_2399"/>
<keyword evidence="1" id="KW-0732">Signal</keyword>
<feature type="signal peptide" evidence="1">
    <location>
        <begin position="1"/>
        <end position="28"/>
    </location>
</feature>
<protein>
    <recommendedName>
        <fullName evidence="4">Lipoprotein</fullName>
    </recommendedName>
</protein>
<gene>
    <name evidence="2" type="ordered locus">SE_2399</name>
</gene>
<evidence type="ECO:0000256" key="1">
    <source>
        <dbReference type="SAM" id="SignalP"/>
    </source>
</evidence>
<accession>A0A0H2VIM2</accession>
<evidence type="ECO:0000313" key="3">
    <source>
        <dbReference type="Proteomes" id="UP000001411"/>
    </source>
</evidence>
<feature type="chain" id="PRO_5030007301" description="Lipoprotein" evidence="1">
    <location>
        <begin position="29"/>
        <end position="133"/>
    </location>
</feature>
<dbReference type="Proteomes" id="UP000001411">
    <property type="component" value="Chromosome"/>
</dbReference>
<dbReference type="eggNOG" id="ENOG5033EGR">
    <property type="taxonomic scope" value="Bacteria"/>
</dbReference>
<name>A0A0H2VIM2_STAES</name>
<organism evidence="2 3">
    <name type="scientific">Staphylococcus epidermidis (strain ATCC 12228 / FDA PCI 1200)</name>
    <dbReference type="NCBI Taxonomy" id="176280"/>
    <lineage>
        <taxon>Bacteria</taxon>
        <taxon>Bacillati</taxon>
        <taxon>Bacillota</taxon>
        <taxon>Bacilli</taxon>
        <taxon>Bacillales</taxon>
        <taxon>Staphylococcaceae</taxon>
        <taxon>Staphylococcus</taxon>
    </lineage>
</organism>
<reference evidence="2 3" key="1">
    <citation type="journal article" date="2003" name="Mol. Microbiol.">
        <title>Genome-based analysis of virulence genes in a non-biofilm-forming Staphylococcus epidermidis strain (ATCC 12228).</title>
        <authorList>
            <person name="Zhang Y.Q."/>
            <person name="Ren S.X."/>
            <person name="Li H.L."/>
            <person name="Wang Y.X."/>
            <person name="Fu G."/>
            <person name="Yang J."/>
            <person name="Qin Z.Q."/>
            <person name="Miao Y.G."/>
            <person name="Wang W.Y."/>
            <person name="Chen R.S."/>
            <person name="Shen Y."/>
            <person name="Chen Z."/>
            <person name="Yuan Z.H."/>
            <person name="Zhao G.P."/>
            <person name="Qu D."/>
            <person name="Danchin A."/>
            <person name="Wen Y.M."/>
        </authorList>
    </citation>
    <scope>NUCLEOTIDE SEQUENCE [LARGE SCALE GENOMIC DNA]</scope>
    <source>
        <strain evidence="3">ATCC 12228 / FDA PCI 1200</strain>
    </source>
</reference>
<dbReference type="PATRIC" id="fig|176280.10.peg.2340"/>
<dbReference type="AlphaFoldDB" id="A0A0H2VIM2"/>
<proteinExistence type="predicted"/>
<sequence length="133" mass="15166">MEKRSINMKKVFMIISILTITVTLSACGGSGKQKEPSKESQKSDKYDYVYYEILNDGDSETPNVEIKYKDKKGKSHIEKADLDHVYEHILGDGNKKPYIVKDGKKIHVYRPPYMIYGDDDVEGKAVSKDEVTK</sequence>
<dbReference type="EMBL" id="AE015929">
    <property type="protein sequence ID" value="AAO06042.1"/>
    <property type="molecule type" value="Genomic_DNA"/>
</dbReference>
<dbReference type="OrthoDB" id="2932050at2"/>
<dbReference type="HOGENOM" id="CLU_1980207_0_0_9"/>
<dbReference type="PROSITE" id="PS51257">
    <property type="entry name" value="PROKAR_LIPOPROTEIN"/>
    <property type="match status" value="1"/>
</dbReference>
<evidence type="ECO:0000313" key="2">
    <source>
        <dbReference type="EMBL" id="AAO06042.1"/>
    </source>
</evidence>